<dbReference type="Proteomes" id="UP001153328">
    <property type="component" value="Unassembled WGS sequence"/>
</dbReference>
<reference evidence="2" key="1">
    <citation type="submission" date="2021-06" db="EMBL/GenBank/DDBJ databases">
        <authorList>
            <person name="Arsene-Ploetze F."/>
        </authorList>
    </citation>
    <scope>NUCLEOTIDE SEQUENCE</scope>
    <source>
        <strain evidence="2">SBRY1</strain>
    </source>
</reference>
<accession>A0A9W4MKU1</accession>
<keyword evidence="3" id="KW-1185">Reference proteome</keyword>
<evidence type="ECO:0000313" key="3">
    <source>
        <dbReference type="Proteomes" id="UP001153328"/>
    </source>
</evidence>
<protein>
    <submittedName>
        <fullName evidence="2">Uncharacterized protein</fullName>
    </submittedName>
</protein>
<organism evidence="2 3">
    <name type="scientific">Actinacidiphila bryophytorum</name>
    <dbReference type="NCBI Taxonomy" id="1436133"/>
    <lineage>
        <taxon>Bacteria</taxon>
        <taxon>Bacillati</taxon>
        <taxon>Actinomycetota</taxon>
        <taxon>Actinomycetes</taxon>
        <taxon>Kitasatosporales</taxon>
        <taxon>Streptomycetaceae</taxon>
        <taxon>Actinacidiphila</taxon>
    </lineage>
</organism>
<feature type="region of interest" description="Disordered" evidence="1">
    <location>
        <begin position="1"/>
        <end position="24"/>
    </location>
</feature>
<comment type="caution">
    <text evidence="2">The sequence shown here is derived from an EMBL/GenBank/DDBJ whole genome shotgun (WGS) entry which is preliminary data.</text>
</comment>
<evidence type="ECO:0000256" key="1">
    <source>
        <dbReference type="SAM" id="MobiDB-lite"/>
    </source>
</evidence>
<proteinExistence type="predicted"/>
<sequence length="68" mass="7289">MAPMQRVRKAEAAEEAGRGGTVLHPARADAPVFAALAEQWRSAGRMVPGHPDPEWSALVSHIPHLTPT</sequence>
<name>A0A9W4MKU1_9ACTN</name>
<evidence type="ECO:0000313" key="2">
    <source>
        <dbReference type="EMBL" id="CAG7656199.1"/>
    </source>
</evidence>
<dbReference type="EMBL" id="CAJVAX010000021">
    <property type="protein sequence ID" value="CAG7656199.1"/>
    <property type="molecule type" value="Genomic_DNA"/>
</dbReference>
<dbReference type="AlphaFoldDB" id="A0A9W4MKU1"/>
<gene>
    <name evidence="2" type="ORF">SBRY_70383</name>
</gene>
<feature type="compositionally biased region" description="Basic and acidic residues" evidence="1">
    <location>
        <begin position="8"/>
        <end position="17"/>
    </location>
</feature>